<dbReference type="EMBL" id="VIEB01000276">
    <property type="protein sequence ID" value="TQD97300.1"/>
    <property type="molecule type" value="Genomic_DNA"/>
</dbReference>
<organism evidence="2 3">
    <name type="scientific">Malus baccata</name>
    <name type="common">Siberian crab apple</name>
    <name type="synonym">Pyrus baccata</name>
    <dbReference type="NCBI Taxonomy" id="106549"/>
    <lineage>
        <taxon>Eukaryota</taxon>
        <taxon>Viridiplantae</taxon>
        <taxon>Streptophyta</taxon>
        <taxon>Embryophyta</taxon>
        <taxon>Tracheophyta</taxon>
        <taxon>Spermatophyta</taxon>
        <taxon>Magnoliopsida</taxon>
        <taxon>eudicotyledons</taxon>
        <taxon>Gunneridae</taxon>
        <taxon>Pentapetalae</taxon>
        <taxon>rosids</taxon>
        <taxon>fabids</taxon>
        <taxon>Rosales</taxon>
        <taxon>Rosaceae</taxon>
        <taxon>Amygdaloideae</taxon>
        <taxon>Maleae</taxon>
        <taxon>Malus</taxon>
    </lineage>
</organism>
<comment type="caution">
    <text evidence="2">The sequence shown here is derived from an EMBL/GenBank/DDBJ whole genome shotgun (WGS) entry which is preliminary data.</text>
</comment>
<proteinExistence type="predicted"/>
<name>A0A540MEY2_MALBA</name>
<feature type="region of interest" description="Disordered" evidence="1">
    <location>
        <begin position="63"/>
        <end position="91"/>
    </location>
</feature>
<reference evidence="2 3" key="1">
    <citation type="journal article" date="2019" name="G3 (Bethesda)">
        <title>Sequencing of a Wild Apple (Malus baccata) Genome Unravels the Differences Between Cultivated and Wild Apple Species Regarding Disease Resistance and Cold Tolerance.</title>
        <authorList>
            <person name="Chen X."/>
        </authorList>
    </citation>
    <scope>NUCLEOTIDE SEQUENCE [LARGE SCALE GENOMIC DNA]</scope>
    <source>
        <strain evidence="3">cv. Shandingzi</strain>
        <tissue evidence="2">Leaves</tissue>
    </source>
</reference>
<keyword evidence="3" id="KW-1185">Reference proteome</keyword>
<dbReference type="AlphaFoldDB" id="A0A540MEY2"/>
<protein>
    <submittedName>
        <fullName evidence="2">Uncharacterized protein</fullName>
    </submittedName>
</protein>
<gene>
    <name evidence="2" type="ORF">C1H46_017141</name>
</gene>
<feature type="region of interest" description="Disordered" evidence="1">
    <location>
        <begin position="1"/>
        <end position="46"/>
    </location>
</feature>
<dbReference type="Proteomes" id="UP000315295">
    <property type="component" value="Unassembled WGS sequence"/>
</dbReference>
<accession>A0A540MEY2</accession>
<evidence type="ECO:0000313" key="3">
    <source>
        <dbReference type="Proteomes" id="UP000315295"/>
    </source>
</evidence>
<evidence type="ECO:0000256" key="1">
    <source>
        <dbReference type="SAM" id="MobiDB-lite"/>
    </source>
</evidence>
<feature type="compositionally biased region" description="Polar residues" evidence="1">
    <location>
        <begin position="14"/>
        <end position="33"/>
    </location>
</feature>
<sequence>MDVELNNKWRVASRGNQTPSLGGNAAATSTPDMATTGVPPVPLRPTVSTTSLTSLVMHHVLSARRTHRRPWSSEEAQSSGEAFSVHGKGSQTGFRKCYCFREVLPNFQ</sequence>
<evidence type="ECO:0000313" key="2">
    <source>
        <dbReference type="EMBL" id="TQD97300.1"/>
    </source>
</evidence>